<evidence type="ECO:0000256" key="13">
    <source>
        <dbReference type="ARBA" id="ARBA00051346"/>
    </source>
</evidence>
<reference evidence="21 22" key="1">
    <citation type="submission" date="2024-02" db="EMBL/GenBank/DDBJ databases">
        <title>Chromosome-scale genome assembly of the rough periwinkle Littorina saxatilis.</title>
        <authorList>
            <person name="De Jode A."/>
            <person name="Faria R."/>
            <person name="Formenti G."/>
            <person name="Sims Y."/>
            <person name="Smith T.P."/>
            <person name="Tracey A."/>
            <person name="Wood J.M.D."/>
            <person name="Zagrodzka Z.B."/>
            <person name="Johannesson K."/>
            <person name="Butlin R.K."/>
            <person name="Leder E.H."/>
        </authorList>
    </citation>
    <scope>NUCLEOTIDE SEQUENCE [LARGE SCALE GENOMIC DNA]</scope>
    <source>
        <strain evidence="21">Snail1</strain>
        <tissue evidence="21">Muscle</tissue>
    </source>
</reference>
<evidence type="ECO:0000256" key="12">
    <source>
        <dbReference type="ARBA" id="ARBA00050992"/>
    </source>
</evidence>
<evidence type="ECO:0000259" key="20">
    <source>
        <dbReference type="Pfam" id="PF01425"/>
    </source>
</evidence>
<comment type="catalytic activity">
    <reaction evidence="1">
        <text>(9Z)-octadecenamide + H2O = (9Z)-octadecenoate + NH4(+)</text>
        <dbReference type="Rhea" id="RHEA:26506"/>
        <dbReference type="ChEBI" id="CHEBI:15377"/>
        <dbReference type="ChEBI" id="CHEBI:28938"/>
        <dbReference type="ChEBI" id="CHEBI:30823"/>
        <dbReference type="ChEBI" id="CHEBI:116314"/>
        <dbReference type="EC" id="3.5.1.99"/>
    </reaction>
    <physiologicalReaction direction="left-to-right" evidence="1">
        <dbReference type="Rhea" id="RHEA:26507"/>
    </physiologicalReaction>
</comment>
<dbReference type="AlphaFoldDB" id="A0AAN9B7F2"/>
<evidence type="ECO:0000256" key="7">
    <source>
        <dbReference type="ARBA" id="ARBA00023098"/>
    </source>
</evidence>
<evidence type="ECO:0000256" key="15">
    <source>
        <dbReference type="ARBA" id="ARBA00052458"/>
    </source>
</evidence>
<comment type="catalytic activity">
    <reaction evidence="13">
        <text>N-(9Z-hexadecenoyl) ethanolamine + H2O = (9Z)-hexadecenoate + ethanolamine</text>
        <dbReference type="Rhea" id="RHEA:35563"/>
        <dbReference type="ChEBI" id="CHEBI:15377"/>
        <dbReference type="ChEBI" id="CHEBI:32372"/>
        <dbReference type="ChEBI" id="CHEBI:57603"/>
        <dbReference type="ChEBI" id="CHEBI:71465"/>
    </reaction>
    <physiologicalReaction direction="left-to-right" evidence="13">
        <dbReference type="Rhea" id="RHEA:35564"/>
    </physiologicalReaction>
</comment>
<evidence type="ECO:0000256" key="16">
    <source>
        <dbReference type="ARBA" id="ARBA00052709"/>
    </source>
</evidence>
<proteinExistence type="inferred from homology"/>
<dbReference type="PIRSF" id="PIRSF001221">
    <property type="entry name" value="Amidase_fungi"/>
    <property type="match status" value="1"/>
</dbReference>
<comment type="catalytic activity">
    <reaction evidence="16">
        <text>N-(5Z,8Z,11Z,14Z)-eicosatetraenoyl-glycine + H2O = (5Z,8Z,11Z,14Z)-eicosatetraenoate + glycine</text>
        <dbReference type="Rhea" id="RHEA:64108"/>
        <dbReference type="ChEBI" id="CHEBI:15377"/>
        <dbReference type="ChEBI" id="CHEBI:32395"/>
        <dbReference type="ChEBI" id="CHEBI:57305"/>
        <dbReference type="ChEBI" id="CHEBI:59002"/>
    </reaction>
    <physiologicalReaction direction="left-to-right" evidence="16">
        <dbReference type="Rhea" id="RHEA:64109"/>
    </physiologicalReaction>
</comment>
<dbReference type="FunFam" id="3.90.1300.10:FF:000001">
    <property type="entry name" value="Fatty-acid amide hydrolase 1"/>
    <property type="match status" value="1"/>
</dbReference>
<evidence type="ECO:0000256" key="11">
    <source>
        <dbReference type="ARBA" id="ARBA00050294"/>
    </source>
</evidence>
<evidence type="ECO:0000256" key="19">
    <source>
        <dbReference type="PIRSR" id="PIRSR001221-2"/>
    </source>
</evidence>
<evidence type="ECO:0000256" key="4">
    <source>
        <dbReference type="ARBA" id="ARBA00022553"/>
    </source>
</evidence>
<dbReference type="PANTHER" id="PTHR45847:SF6">
    <property type="entry name" value="FATTY ACID AMIDE HYDROLASE"/>
    <property type="match status" value="1"/>
</dbReference>
<feature type="binding site" evidence="19">
    <location>
        <position position="222"/>
    </location>
    <ligand>
        <name>substrate</name>
    </ligand>
</feature>
<evidence type="ECO:0000256" key="5">
    <source>
        <dbReference type="ARBA" id="ARBA00022801"/>
    </source>
</evidence>
<dbReference type="GO" id="GO:0017064">
    <property type="term" value="F:fatty acid amide hydrolase activity"/>
    <property type="evidence" value="ECO:0007669"/>
    <property type="project" value="UniProtKB-EC"/>
</dbReference>
<dbReference type="GO" id="GO:0009062">
    <property type="term" value="P:fatty acid catabolic process"/>
    <property type="evidence" value="ECO:0007669"/>
    <property type="project" value="TreeGrafter"/>
</dbReference>
<feature type="active site" description="Charge relay system" evidence="18">
    <location>
        <position position="222"/>
    </location>
</feature>
<dbReference type="SUPFAM" id="SSF75304">
    <property type="entry name" value="Amidase signature (AS) enzymes"/>
    <property type="match status" value="1"/>
</dbReference>
<comment type="caution">
    <text evidence="21">The sequence shown here is derived from an EMBL/GenBank/DDBJ whole genome shotgun (WGS) entry which is preliminary data.</text>
</comment>
<dbReference type="GO" id="GO:0004040">
    <property type="term" value="F:amidase activity"/>
    <property type="evidence" value="ECO:0007669"/>
    <property type="project" value="TreeGrafter"/>
</dbReference>
<dbReference type="Proteomes" id="UP001374579">
    <property type="component" value="Unassembled WGS sequence"/>
</dbReference>
<feature type="active site" description="Acyl-ester intermediate" evidence="18">
    <location>
        <position position="246"/>
    </location>
</feature>
<evidence type="ECO:0000256" key="9">
    <source>
        <dbReference type="ARBA" id="ARBA00048052"/>
    </source>
</evidence>
<comment type="catalytic activity">
    <reaction evidence="11">
        <text>N-(5Z,8Z,11Z,14Z-eicosatetraenoyl)-L-serine + H2O = (5Z,8Z,11Z,14Z)-eicosatetraenoate + L-serine</text>
        <dbReference type="Rhea" id="RHEA:64116"/>
        <dbReference type="ChEBI" id="CHEBI:15377"/>
        <dbReference type="ChEBI" id="CHEBI:32395"/>
        <dbReference type="ChEBI" id="CHEBI:33384"/>
        <dbReference type="ChEBI" id="CHEBI:149697"/>
    </reaction>
    <physiologicalReaction direction="left-to-right" evidence="11">
        <dbReference type="Rhea" id="RHEA:64117"/>
    </physiologicalReaction>
</comment>
<evidence type="ECO:0000256" key="2">
    <source>
        <dbReference type="ARBA" id="ARBA00009199"/>
    </source>
</evidence>
<keyword evidence="7" id="KW-0443">Lipid metabolism</keyword>
<evidence type="ECO:0000256" key="3">
    <source>
        <dbReference type="ARBA" id="ARBA00012112"/>
    </source>
</evidence>
<dbReference type="PANTHER" id="PTHR45847">
    <property type="entry name" value="FATTY ACID AMIDE HYDROLASE"/>
    <property type="match status" value="1"/>
</dbReference>
<evidence type="ECO:0000256" key="6">
    <source>
        <dbReference type="ARBA" id="ARBA00022963"/>
    </source>
</evidence>
<dbReference type="EC" id="3.5.1.99" evidence="3"/>
<accession>A0AAN9B7F2</accession>
<dbReference type="Gene3D" id="3.90.1300.10">
    <property type="entry name" value="Amidase signature (AS) domain"/>
    <property type="match status" value="1"/>
</dbReference>
<keyword evidence="22" id="KW-1185">Reference proteome</keyword>
<keyword evidence="5" id="KW-0378">Hydrolase</keyword>
<feature type="domain" description="Amidase" evidence="20">
    <location>
        <begin position="96"/>
        <end position="572"/>
    </location>
</feature>
<gene>
    <name evidence="21" type="ORF">V1264_023158</name>
</gene>
<dbReference type="InterPro" id="IPR036928">
    <property type="entry name" value="AS_sf"/>
</dbReference>
<evidence type="ECO:0000313" key="22">
    <source>
        <dbReference type="Proteomes" id="UP001374579"/>
    </source>
</evidence>
<evidence type="ECO:0000256" key="1">
    <source>
        <dbReference type="ARBA" id="ARBA00000208"/>
    </source>
</evidence>
<comment type="catalytic activity">
    <reaction evidence="10">
        <text>N-(5Z,8Z,11Z,14Z-eicosatetraenoyl)-ethanolamine + H2O = ethanolamine + (5Z,8Z,11Z,14Z)-eicosatetraenoate</text>
        <dbReference type="Rhea" id="RHEA:26136"/>
        <dbReference type="ChEBI" id="CHEBI:2700"/>
        <dbReference type="ChEBI" id="CHEBI:15377"/>
        <dbReference type="ChEBI" id="CHEBI:32395"/>
        <dbReference type="ChEBI" id="CHEBI:57603"/>
        <dbReference type="EC" id="3.5.1.99"/>
    </reaction>
    <physiologicalReaction direction="left-to-right" evidence="10">
        <dbReference type="Rhea" id="RHEA:26137"/>
    </physiologicalReaction>
</comment>
<keyword evidence="6" id="KW-0442">Lipid degradation</keyword>
<evidence type="ECO:0000256" key="18">
    <source>
        <dbReference type="PIRSR" id="PIRSR001221-1"/>
    </source>
</evidence>
<dbReference type="PROSITE" id="PS00571">
    <property type="entry name" value="AMIDASES"/>
    <property type="match status" value="1"/>
</dbReference>
<evidence type="ECO:0000256" key="17">
    <source>
        <dbReference type="ARBA" id="ARBA00077216"/>
    </source>
</evidence>
<feature type="binding site" evidence="19">
    <location>
        <begin position="243"/>
        <end position="246"/>
    </location>
    <ligand>
        <name>substrate</name>
    </ligand>
</feature>
<evidence type="ECO:0000313" key="21">
    <source>
        <dbReference type="EMBL" id="KAK7100167.1"/>
    </source>
</evidence>
<dbReference type="Pfam" id="PF01425">
    <property type="entry name" value="Amidase"/>
    <property type="match status" value="1"/>
</dbReference>
<comment type="similarity">
    <text evidence="2">Belongs to the amidase family.</text>
</comment>
<comment type="catalytic activity">
    <reaction evidence="12">
        <text>N-(15Z-tetracosenoyl)-ethanolamine + H2O = (15Z)-tetracosenoate + ethanolamine</text>
        <dbReference type="Rhea" id="RHEA:63144"/>
        <dbReference type="ChEBI" id="CHEBI:15377"/>
        <dbReference type="ChEBI" id="CHEBI:32392"/>
        <dbReference type="ChEBI" id="CHEBI:57603"/>
        <dbReference type="ChEBI" id="CHEBI:146187"/>
    </reaction>
    <physiologicalReaction direction="left-to-right" evidence="12">
        <dbReference type="Rhea" id="RHEA:63145"/>
    </physiologicalReaction>
</comment>
<organism evidence="21 22">
    <name type="scientific">Littorina saxatilis</name>
    <dbReference type="NCBI Taxonomy" id="31220"/>
    <lineage>
        <taxon>Eukaryota</taxon>
        <taxon>Metazoa</taxon>
        <taxon>Spiralia</taxon>
        <taxon>Lophotrochozoa</taxon>
        <taxon>Mollusca</taxon>
        <taxon>Gastropoda</taxon>
        <taxon>Caenogastropoda</taxon>
        <taxon>Littorinimorpha</taxon>
        <taxon>Littorinoidea</taxon>
        <taxon>Littorinidae</taxon>
        <taxon>Littorina</taxon>
    </lineage>
</organism>
<keyword evidence="4" id="KW-0597">Phosphoprotein</keyword>
<comment type="catalytic activity">
    <reaction evidence="15">
        <text>N-docosanoyl-ethanolamine + H2O = docosanoate + ethanolamine</text>
        <dbReference type="Rhea" id="RHEA:63128"/>
        <dbReference type="ChEBI" id="CHEBI:15377"/>
        <dbReference type="ChEBI" id="CHEBI:23858"/>
        <dbReference type="ChEBI" id="CHEBI:57603"/>
        <dbReference type="ChEBI" id="CHEBI:146186"/>
    </reaction>
    <physiologicalReaction direction="left-to-right" evidence="15">
        <dbReference type="Rhea" id="RHEA:63129"/>
    </physiologicalReaction>
</comment>
<protein>
    <recommendedName>
        <fullName evidence="3">fatty acid amide hydrolase</fullName>
        <ecNumber evidence="3">3.5.1.99</ecNumber>
    </recommendedName>
    <alternativeName>
        <fullName evidence="17">Anandamide amidohydrolase 1</fullName>
    </alternativeName>
</protein>
<evidence type="ECO:0000256" key="8">
    <source>
        <dbReference type="ARBA" id="ARBA00047450"/>
    </source>
</evidence>
<feature type="active site" description="Charge relay system" evidence="18">
    <location>
        <position position="147"/>
    </location>
</feature>
<comment type="catalytic activity">
    <reaction evidence="9">
        <text>N-(9Z-octadecenoyl) ethanolamine + H2O = ethanolamine + (9Z)-octadecenoate</text>
        <dbReference type="Rhea" id="RHEA:45060"/>
        <dbReference type="ChEBI" id="CHEBI:15377"/>
        <dbReference type="ChEBI" id="CHEBI:30823"/>
        <dbReference type="ChEBI" id="CHEBI:57603"/>
        <dbReference type="ChEBI" id="CHEBI:71466"/>
    </reaction>
    <physiologicalReaction direction="left-to-right" evidence="9">
        <dbReference type="Rhea" id="RHEA:45061"/>
    </physiologicalReaction>
</comment>
<name>A0AAN9B7F2_9CAEN</name>
<sequence length="587" mass="64121">MPELPAISGIAGGVRRKAVTLVTVSCAILMARWYWRNRQLDKKLDKKRKQCLQTLEKVEKELQKNKLPARQKEAILSLSLSTLQSKLRSGELKAVDVLRAYQEQALKVNVKINCLTEAITDAQELAAACDETGDKTRLLHGIPVSLKENIGVKGYDRTGGLQINIGVPCDKDAVITQVLKRHGAIPFVRTNIPQAMLSYTCSNPIFGSTANPHNVLHTPGGSSGGEGAIIGAGGSIIGIGSDVGGSVRVPASFCGCCSLKPTLGRFSKMGFYTVTKGQTQISGVPGPMARDVDSLVVLTRVLSSPDMFELDASLPPLPFQQQLLNSTHRLRIGYYTWDGNLPPVPVVSRAVREAKKVLEDLGHTLVEFSPIDYSQKFAELFIGTMLGADQGQTLRSKVKGDYLDGGLKLIKMTLLPRWLLSLLAKMISLKEPVLSRAVAHFKKEGRTYNWFCHVVKIQEYREKFTEQWKSLDLDAVICSAFPSPAPRTCDVGRLTTGGSNLALYNLVNFAAGVLPVTKVTSQDVADANNPALFPARTSLERLLKKSCDTEDCVGLPVGVQCVTLPFKEELCLRVMRELETAVNYRGL</sequence>
<evidence type="ECO:0000256" key="14">
    <source>
        <dbReference type="ARBA" id="ARBA00051454"/>
    </source>
</evidence>
<comment type="catalytic activity">
    <reaction evidence="14">
        <text>N-octadecanoyl ethanolamine + H2O = octadecanoate + ethanolamine</text>
        <dbReference type="Rhea" id="RHEA:63124"/>
        <dbReference type="ChEBI" id="CHEBI:15377"/>
        <dbReference type="ChEBI" id="CHEBI:25629"/>
        <dbReference type="ChEBI" id="CHEBI:57603"/>
        <dbReference type="ChEBI" id="CHEBI:85299"/>
    </reaction>
    <physiologicalReaction direction="left-to-right" evidence="14">
        <dbReference type="Rhea" id="RHEA:63125"/>
    </physiologicalReaction>
</comment>
<evidence type="ECO:0000256" key="10">
    <source>
        <dbReference type="ARBA" id="ARBA00048606"/>
    </source>
</evidence>
<comment type="catalytic activity">
    <reaction evidence="8">
        <text>(9Z)-octadecenoate + glycine = N-(9Z-octadecenoyl)glycine + H2O</text>
        <dbReference type="Rhea" id="RHEA:51316"/>
        <dbReference type="ChEBI" id="CHEBI:15377"/>
        <dbReference type="ChEBI" id="CHEBI:30823"/>
        <dbReference type="ChEBI" id="CHEBI:57305"/>
        <dbReference type="ChEBI" id="CHEBI:133992"/>
    </reaction>
    <physiologicalReaction direction="right-to-left" evidence="8">
        <dbReference type="Rhea" id="RHEA:51318"/>
    </physiologicalReaction>
</comment>
<dbReference type="EMBL" id="JBAMIC010000011">
    <property type="protein sequence ID" value="KAK7100167.1"/>
    <property type="molecule type" value="Genomic_DNA"/>
</dbReference>
<dbReference type="InterPro" id="IPR023631">
    <property type="entry name" value="Amidase_dom"/>
</dbReference>
<dbReference type="InterPro" id="IPR020556">
    <property type="entry name" value="Amidase_CS"/>
</dbReference>
<dbReference type="InterPro" id="IPR052096">
    <property type="entry name" value="Endocannabinoid_amidase"/>
</dbReference>
<feature type="binding site" evidence="19">
    <location>
        <position position="196"/>
    </location>
    <ligand>
        <name>substrate</name>
    </ligand>
</feature>